<accession>A0A6G4WKI4</accession>
<gene>
    <name evidence="1" type="ORF">G6N73_29290</name>
</gene>
<dbReference type="AlphaFoldDB" id="A0A6G4WKI4"/>
<keyword evidence="2" id="KW-1185">Reference proteome</keyword>
<name>A0A6G4WKI4_9HYPH</name>
<reference evidence="1 2" key="1">
    <citation type="submission" date="2020-02" db="EMBL/GenBank/DDBJ databases">
        <title>Genome sequence of strain CCNWXJ40-4.</title>
        <authorList>
            <person name="Gao J."/>
            <person name="Sun J."/>
        </authorList>
    </citation>
    <scope>NUCLEOTIDE SEQUENCE [LARGE SCALE GENOMIC DNA]</scope>
    <source>
        <strain evidence="1 2">CCNWXJ 40-4</strain>
    </source>
</reference>
<sequence>MTTRAKSGFFKSAFNAFVESRQRQAERYVTGALLALDDKTLTASGYSREELSKRSRAYFI</sequence>
<dbReference type="Proteomes" id="UP001642900">
    <property type="component" value="Unassembled WGS sequence"/>
</dbReference>
<dbReference type="RefSeq" id="WP_165033494.1">
    <property type="nucleotide sequence ID" value="NZ_JAAKZF010000081.1"/>
</dbReference>
<evidence type="ECO:0000313" key="2">
    <source>
        <dbReference type="Proteomes" id="UP001642900"/>
    </source>
</evidence>
<evidence type="ECO:0008006" key="3">
    <source>
        <dbReference type="Google" id="ProtNLM"/>
    </source>
</evidence>
<organism evidence="1 2">
    <name type="scientific">Allomesorhizobium camelthorni</name>
    <dbReference type="NCBI Taxonomy" id="475069"/>
    <lineage>
        <taxon>Bacteria</taxon>
        <taxon>Pseudomonadati</taxon>
        <taxon>Pseudomonadota</taxon>
        <taxon>Alphaproteobacteria</taxon>
        <taxon>Hyphomicrobiales</taxon>
        <taxon>Phyllobacteriaceae</taxon>
        <taxon>Allomesorhizobium</taxon>
    </lineage>
</organism>
<evidence type="ECO:0000313" key="1">
    <source>
        <dbReference type="EMBL" id="NGO55134.1"/>
    </source>
</evidence>
<protein>
    <recommendedName>
        <fullName evidence="3">Aminoglycoside phosphotransferase</fullName>
    </recommendedName>
</protein>
<dbReference type="EMBL" id="JAAKZF010000081">
    <property type="protein sequence ID" value="NGO55134.1"/>
    <property type="molecule type" value="Genomic_DNA"/>
</dbReference>
<comment type="caution">
    <text evidence="1">The sequence shown here is derived from an EMBL/GenBank/DDBJ whole genome shotgun (WGS) entry which is preliminary data.</text>
</comment>
<proteinExistence type="predicted"/>